<reference evidence="13" key="1">
    <citation type="journal article" date="2022" name="Mar. Pollut. Bull.">
        <title>Oxidative stress-mediated synergistic deleterious effects of nano- and microplastics in the hypoxia-conditioned marine rotifer Brachionus plicatilis.</title>
        <authorList>
            <person name="Lee Y."/>
            <person name="Kim M.S."/>
            <person name="Park J.J.C."/>
            <person name="Lee Y.H."/>
            <person name="Lee J.S."/>
        </authorList>
    </citation>
    <scope>NUCLEOTIDE SEQUENCE</scope>
</reference>
<dbReference type="InterPro" id="IPR035965">
    <property type="entry name" value="PAS-like_dom_sf"/>
</dbReference>
<dbReference type="NCBIfam" id="TIGR00229">
    <property type="entry name" value="sensory_box"/>
    <property type="match status" value="2"/>
</dbReference>
<dbReference type="GO" id="GO:0030154">
    <property type="term" value="P:cell differentiation"/>
    <property type="evidence" value="ECO:0007669"/>
    <property type="project" value="UniProtKB-KW"/>
</dbReference>
<keyword evidence="9" id="KW-0539">Nucleus</keyword>
<dbReference type="InterPro" id="IPR001610">
    <property type="entry name" value="PAC"/>
</dbReference>
<sequence length="781" mass="86970">MMLIGSSSLAEQTKDDFDSKLEAMKEKSKNAARTRREKENAEFYELARLLPLPSAITTQLDKASVIRLTTSYLRMRYVFPEGLGETWGTLNSTLTPIEREIGSHLLQTLDGFLFVIDKDGKIMYISETASVHLGLSQVELTGNSVYEYVHPADHEELNQLLNLAPPPQYLNPNLRQDVEIEKSFFMRMKCVLAKRNAGLTNAGYKVIHCSGYYKVPFQSLDQSSYEAGYSTPYLVAFGHSLPSSSITEVKMNNNMFMFRSSLDLKLIFLDSRVYQLTGYEPQDLIEKTLYQYIHIQDLPSIKLAHQTLLSKGQVTTKYYRFMTKDGGWIWMQSCATIVHNSRSSRPHCIVSVNYVITDTEANSLLLSVEQTMTRDSILASRKSDDDIDERSSKRTKTSYEYEEDNDDDYYNSDQEDQPTELNNYPAEYYNFEPNNFKTFSSSSSSSDTSITKMGKNLSLSSSSSSLSSSFMDNSAKKLDTCKTEPIILKPESKLKDCDLNKKMENGKHLKATKVDLKQKRKLSSSEIKTGTKTNSKSSISENKSKDKLKRNKSDMPCGGEASSNFVLPNDAYNFPAASYPDSYQPAYMNSDYYQSNGHLIAHSQFSAYNYPSAYAGHLNPYATSSSYNYNQQFAASDTNSLSGDYQTNGYGSTSSAVAAAAVAAAAAAALANNNATYDQGYQSSSGFKSNLYPNEQNLSYYYNANGSANSTFYNLNNSNLNSAYYLSTSSSTSPSAISSVSSTSSSTTTISPLSNESTSNQTFLANNNSAKHPQYQHQVVC</sequence>
<gene>
    <name evidence="13" type="primary">sim1</name>
</gene>
<name>A0A976UG40_BRAPC</name>
<feature type="domain" description="PAS" evidence="11">
    <location>
        <begin position="98"/>
        <end position="162"/>
    </location>
</feature>
<dbReference type="PROSITE" id="PS50888">
    <property type="entry name" value="BHLH"/>
    <property type="match status" value="1"/>
</dbReference>
<feature type="compositionally biased region" description="Low complexity" evidence="10">
    <location>
        <begin position="737"/>
        <end position="755"/>
    </location>
</feature>
<dbReference type="PANTHER" id="PTHR23043:SF36">
    <property type="entry name" value="PROTEIN SINGLE-MINDED"/>
    <property type="match status" value="1"/>
</dbReference>
<feature type="region of interest" description="Disordered" evidence="10">
    <location>
        <begin position="737"/>
        <end position="776"/>
    </location>
</feature>
<dbReference type="Pfam" id="PF08447">
    <property type="entry name" value="PAS_3"/>
    <property type="match status" value="1"/>
</dbReference>
<evidence type="ECO:0000256" key="6">
    <source>
        <dbReference type="ARBA" id="ARBA00023015"/>
    </source>
</evidence>
<dbReference type="Pfam" id="PF00989">
    <property type="entry name" value="PAS"/>
    <property type="match status" value="1"/>
</dbReference>
<keyword evidence="7" id="KW-0238">DNA-binding</keyword>
<keyword evidence="3" id="KW-0677">Repeat</keyword>
<dbReference type="GO" id="GO:0000977">
    <property type="term" value="F:RNA polymerase II transcription regulatory region sequence-specific DNA binding"/>
    <property type="evidence" value="ECO:0007669"/>
    <property type="project" value="TreeGrafter"/>
</dbReference>
<dbReference type="InterPro" id="IPR013655">
    <property type="entry name" value="PAS_fold_3"/>
</dbReference>
<feature type="compositionally biased region" description="Low complexity" evidence="10">
    <location>
        <begin position="531"/>
        <end position="541"/>
    </location>
</feature>
<dbReference type="InterPro" id="IPR011598">
    <property type="entry name" value="bHLH_dom"/>
</dbReference>
<evidence type="ECO:0000256" key="10">
    <source>
        <dbReference type="SAM" id="MobiDB-lite"/>
    </source>
</evidence>
<evidence type="ECO:0000256" key="7">
    <source>
        <dbReference type="ARBA" id="ARBA00023125"/>
    </source>
</evidence>
<dbReference type="InterPro" id="IPR000014">
    <property type="entry name" value="PAS"/>
</dbReference>
<protein>
    <submittedName>
        <fullName evidence="13">Single-minded like protein 1</fullName>
    </submittedName>
</protein>
<feature type="domain" description="PAS" evidence="11">
    <location>
        <begin position="257"/>
        <end position="312"/>
    </location>
</feature>
<evidence type="ECO:0000259" key="12">
    <source>
        <dbReference type="PROSITE" id="PS50888"/>
    </source>
</evidence>
<feature type="domain" description="BHLH" evidence="12">
    <location>
        <begin position="23"/>
        <end position="76"/>
    </location>
</feature>
<evidence type="ECO:0000256" key="3">
    <source>
        <dbReference type="ARBA" id="ARBA00022737"/>
    </source>
</evidence>
<keyword evidence="2" id="KW-0217">Developmental protein</keyword>
<keyword evidence="4" id="KW-0221">Differentiation</keyword>
<feature type="compositionally biased region" description="Polar residues" evidence="10">
    <location>
        <begin position="756"/>
        <end position="776"/>
    </location>
</feature>
<evidence type="ECO:0000313" key="13">
    <source>
        <dbReference type="EMBL" id="UVG61507.1"/>
    </source>
</evidence>
<feature type="region of interest" description="Disordered" evidence="10">
    <location>
        <begin position="379"/>
        <end position="427"/>
    </location>
</feature>
<dbReference type="SMART" id="SM00353">
    <property type="entry name" value="HLH"/>
    <property type="match status" value="1"/>
</dbReference>
<dbReference type="FunFam" id="4.10.280.10:FF:000007">
    <property type="entry name" value="single-minded homolog 1 isoform X1"/>
    <property type="match status" value="1"/>
</dbReference>
<feature type="compositionally biased region" description="Low complexity" evidence="10">
    <location>
        <begin position="457"/>
        <end position="469"/>
    </location>
</feature>
<dbReference type="SMART" id="SM00086">
    <property type="entry name" value="PAC"/>
    <property type="match status" value="1"/>
</dbReference>
<evidence type="ECO:0000256" key="2">
    <source>
        <dbReference type="ARBA" id="ARBA00022473"/>
    </source>
</evidence>
<keyword evidence="5" id="KW-0524">Neurogenesis</keyword>
<dbReference type="SUPFAM" id="SSF47459">
    <property type="entry name" value="HLH, helix-loop-helix DNA-binding domain"/>
    <property type="match status" value="1"/>
</dbReference>
<dbReference type="GO" id="GO:0007399">
    <property type="term" value="P:nervous system development"/>
    <property type="evidence" value="ECO:0007669"/>
    <property type="project" value="UniProtKB-KW"/>
</dbReference>
<keyword evidence="6" id="KW-0805">Transcription regulation</keyword>
<evidence type="ECO:0000256" key="5">
    <source>
        <dbReference type="ARBA" id="ARBA00022902"/>
    </source>
</evidence>
<comment type="subcellular location">
    <subcellularLocation>
        <location evidence="1">Nucleus</location>
    </subcellularLocation>
</comment>
<keyword evidence="8" id="KW-0804">Transcription</keyword>
<dbReference type="PANTHER" id="PTHR23043">
    <property type="entry name" value="HYPOXIA-INDUCIBLE FACTOR 1 ALPHA"/>
    <property type="match status" value="1"/>
</dbReference>
<reference evidence="13" key="2">
    <citation type="submission" date="2022-05" db="EMBL/GenBank/DDBJ databases">
        <authorList>
            <person name="Lee Y."/>
            <person name="Kim M.-S."/>
            <person name="Lee Y.H."/>
            <person name="Lee J.-S."/>
        </authorList>
    </citation>
    <scope>NUCLEOTIDE SEQUENCE</scope>
</reference>
<dbReference type="InterPro" id="IPR036638">
    <property type="entry name" value="HLH_DNA-bd_sf"/>
</dbReference>
<dbReference type="Gene3D" id="4.10.280.10">
    <property type="entry name" value="Helix-loop-helix DNA-binding domain"/>
    <property type="match status" value="1"/>
</dbReference>
<dbReference type="GO" id="GO:0005634">
    <property type="term" value="C:nucleus"/>
    <property type="evidence" value="ECO:0007669"/>
    <property type="project" value="UniProtKB-SubCell"/>
</dbReference>
<feature type="compositionally biased region" description="Acidic residues" evidence="10">
    <location>
        <begin position="400"/>
        <end position="418"/>
    </location>
</feature>
<dbReference type="GO" id="GO:0046983">
    <property type="term" value="F:protein dimerization activity"/>
    <property type="evidence" value="ECO:0007669"/>
    <property type="project" value="InterPro"/>
</dbReference>
<accession>A0A976UG40</accession>
<dbReference type="SMART" id="SM00091">
    <property type="entry name" value="PAS"/>
    <property type="match status" value="2"/>
</dbReference>
<feature type="region of interest" description="Disordered" evidence="10">
    <location>
        <begin position="440"/>
        <end position="469"/>
    </location>
</feature>
<evidence type="ECO:0000256" key="9">
    <source>
        <dbReference type="ARBA" id="ARBA00023242"/>
    </source>
</evidence>
<dbReference type="SUPFAM" id="SSF55785">
    <property type="entry name" value="PYP-like sensor domain (PAS domain)"/>
    <property type="match status" value="2"/>
</dbReference>
<feature type="compositionally biased region" description="Basic and acidic residues" evidence="10">
    <location>
        <begin position="381"/>
        <end position="392"/>
    </location>
</feature>
<dbReference type="Pfam" id="PF23171">
    <property type="entry name" value="bHLH_HIF1A"/>
    <property type="match status" value="1"/>
</dbReference>
<dbReference type="EMBL" id="ON409471">
    <property type="protein sequence ID" value="UVG61507.1"/>
    <property type="molecule type" value="mRNA"/>
</dbReference>
<evidence type="ECO:0000256" key="8">
    <source>
        <dbReference type="ARBA" id="ARBA00023163"/>
    </source>
</evidence>
<dbReference type="Gene3D" id="3.30.450.20">
    <property type="entry name" value="PAS domain"/>
    <property type="match status" value="2"/>
</dbReference>
<dbReference type="FunFam" id="3.30.450.20:FF:000047">
    <property type="entry name" value="SIM bHLH transcription factor 2"/>
    <property type="match status" value="1"/>
</dbReference>
<dbReference type="PROSITE" id="PS50112">
    <property type="entry name" value="PAS"/>
    <property type="match status" value="2"/>
</dbReference>
<dbReference type="CDD" id="cd00130">
    <property type="entry name" value="PAS"/>
    <property type="match status" value="2"/>
</dbReference>
<dbReference type="InterPro" id="IPR013767">
    <property type="entry name" value="PAS_fold"/>
</dbReference>
<evidence type="ECO:0000256" key="4">
    <source>
        <dbReference type="ARBA" id="ARBA00022782"/>
    </source>
</evidence>
<dbReference type="GO" id="GO:0000981">
    <property type="term" value="F:DNA-binding transcription factor activity, RNA polymerase II-specific"/>
    <property type="evidence" value="ECO:0007669"/>
    <property type="project" value="TreeGrafter"/>
</dbReference>
<evidence type="ECO:0000259" key="11">
    <source>
        <dbReference type="PROSITE" id="PS50112"/>
    </source>
</evidence>
<organism evidence="13">
    <name type="scientific">Brachionus plicatilis</name>
    <name type="common">Marine rotifer</name>
    <name type="synonym">Brachionus muelleri</name>
    <dbReference type="NCBI Taxonomy" id="10195"/>
    <lineage>
        <taxon>Eukaryota</taxon>
        <taxon>Metazoa</taxon>
        <taxon>Spiralia</taxon>
        <taxon>Gnathifera</taxon>
        <taxon>Rotifera</taxon>
        <taxon>Eurotatoria</taxon>
        <taxon>Monogononta</taxon>
        <taxon>Pseudotrocha</taxon>
        <taxon>Ploima</taxon>
        <taxon>Brachionidae</taxon>
        <taxon>Brachionus</taxon>
    </lineage>
</organism>
<dbReference type="AlphaFoldDB" id="A0A976UG40"/>
<evidence type="ECO:0000256" key="1">
    <source>
        <dbReference type="ARBA" id="ARBA00004123"/>
    </source>
</evidence>
<feature type="region of interest" description="Disordered" evidence="10">
    <location>
        <begin position="509"/>
        <end position="561"/>
    </location>
</feature>
<proteinExistence type="evidence at transcript level"/>